<organism evidence="1 2">
    <name type="scientific">Smallanthus sonchifolius</name>
    <dbReference type="NCBI Taxonomy" id="185202"/>
    <lineage>
        <taxon>Eukaryota</taxon>
        <taxon>Viridiplantae</taxon>
        <taxon>Streptophyta</taxon>
        <taxon>Embryophyta</taxon>
        <taxon>Tracheophyta</taxon>
        <taxon>Spermatophyta</taxon>
        <taxon>Magnoliopsida</taxon>
        <taxon>eudicotyledons</taxon>
        <taxon>Gunneridae</taxon>
        <taxon>Pentapetalae</taxon>
        <taxon>asterids</taxon>
        <taxon>campanulids</taxon>
        <taxon>Asterales</taxon>
        <taxon>Asteraceae</taxon>
        <taxon>Asteroideae</taxon>
        <taxon>Heliantheae alliance</taxon>
        <taxon>Millerieae</taxon>
        <taxon>Smallanthus</taxon>
    </lineage>
</organism>
<reference evidence="2" key="1">
    <citation type="journal article" date="2022" name="Mol. Ecol. Resour.">
        <title>The genomes of chicory, endive, great burdock and yacon provide insights into Asteraceae palaeo-polyploidization history and plant inulin production.</title>
        <authorList>
            <person name="Fan W."/>
            <person name="Wang S."/>
            <person name="Wang H."/>
            <person name="Wang A."/>
            <person name="Jiang F."/>
            <person name="Liu H."/>
            <person name="Zhao H."/>
            <person name="Xu D."/>
            <person name="Zhang Y."/>
        </authorList>
    </citation>
    <scope>NUCLEOTIDE SEQUENCE [LARGE SCALE GENOMIC DNA]</scope>
    <source>
        <strain evidence="2">cv. Yunnan</strain>
    </source>
</reference>
<comment type="caution">
    <text evidence="1">The sequence shown here is derived from an EMBL/GenBank/DDBJ whole genome shotgun (WGS) entry which is preliminary data.</text>
</comment>
<reference evidence="1 2" key="2">
    <citation type="journal article" date="2022" name="Mol. Ecol. Resour.">
        <title>The genomes of chicory, endive, great burdock and yacon provide insights into Asteraceae paleo-polyploidization history and plant inulin production.</title>
        <authorList>
            <person name="Fan W."/>
            <person name="Wang S."/>
            <person name="Wang H."/>
            <person name="Wang A."/>
            <person name="Jiang F."/>
            <person name="Liu H."/>
            <person name="Zhao H."/>
            <person name="Xu D."/>
            <person name="Zhang Y."/>
        </authorList>
    </citation>
    <scope>NUCLEOTIDE SEQUENCE [LARGE SCALE GENOMIC DNA]</scope>
    <source>
        <strain evidence="2">cv. Yunnan</strain>
        <tissue evidence="1">Leaves</tissue>
    </source>
</reference>
<accession>A0ACB9K4Z5</accession>
<dbReference type="Proteomes" id="UP001056120">
    <property type="component" value="Linkage Group LG01"/>
</dbReference>
<gene>
    <name evidence="1" type="ORF">L1987_01407</name>
</gene>
<evidence type="ECO:0000313" key="2">
    <source>
        <dbReference type="Proteomes" id="UP001056120"/>
    </source>
</evidence>
<dbReference type="EMBL" id="CM042018">
    <property type="protein sequence ID" value="KAI3827334.1"/>
    <property type="molecule type" value="Genomic_DNA"/>
</dbReference>
<evidence type="ECO:0000313" key="1">
    <source>
        <dbReference type="EMBL" id="KAI3827334.1"/>
    </source>
</evidence>
<proteinExistence type="predicted"/>
<protein>
    <submittedName>
        <fullName evidence="1">Uncharacterized protein</fullName>
    </submittedName>
</protein>
<name>A0ACB9K4Z5_9ASTR</name>
<sequence>MIISSSPTTPPQTHPSLHLLSKCTTMEQLKPIHAHIIKTGLHNPPDQIIWNTIIRAYSLTPSPFPAINFYKLMLSSDVKSNPYTFPALFKSCARIDGLNEGKQSHGHVLKLGLCCDAFIHTSLISFYAQVGGLDDARLVFDESPLRDAVSFTAFCFVYCVLFRLLRSNKRSIPNDDISKAYRDFF</sequence>
<keyword evidence="2" id="KW-1185">Reference proteome</keyword>